<reference evidence="3 4" key="1">
    <citation type="submission" date="2011-09" db="EMBL/GenBank/DDBJ databases">
        <title>The Genome Sequence of Plasmodium vivax North Korean.</title>
        <authorList>
            <consortium name="The Broad Institute Genome Sequencing Platform"/>
            <consortium name="The Broad Institute Genome Sequencing Center for Infectious Disease"/>
            <person name="Neafsey D."/>
            <person name="Carlton J."/>
            <person name="Barnwell J."/>
            <person name="Collins W."/>
            <person name="Escalante A."/>
            <person name="Mullikin J."/>
            <person name="Saul A."/>
            <person name="Guigo R."/>
            <person name="Camara F."/>
            <person name="Young S.K."/>
            <person name="Zeng Q."/>
            <person name="Gargeya S."/>
            <person name="Fitzgerald M."/>
            <person name="Haas B."/>
            <person name="Abouelleil A."/>
            <person name="Alvarado L."/>
            <person name="Arachchi H.M."/>
            <person name="Berlin A."/>
            <person name="Brown A."/>
            <person name="Chapman S.B."/>
            <person name="Chen Z."/>
            <person name="Dunbar C."/>
            <person name="Freedman E."/>
            <person name="Gearin G."/>
            <person name="Gellesch M."/>
            <person name="Goldberg J."/>
            <person name="Griggs A."/>
            <person name="Gujja S."/>
            <person name="Heiman D."/>
            <person name="Howarth C."/>
            <person name="Larson L."/>
            <person name="Lui A."/>
            <person name="MacDonald P.J.P."/>
            <person name="Montmayeur A."/>
            <person name="Murphy C."/>
            <person name="Neiman D."/>
            <person name="Pearson M."/>
            <person name="Priest M."/>
            <person name="Roberts A."/>
            <person name="Saif S."/>
            <person name="Shea T."/>
            <person name="Shenoy N."/>
            <person name="Sisk P."/>
            <person name="Stolte C."/>
            <person name="Sykes S."/>
            <person name="Wortman J."/>
            <person name="Nusbaum C."/>
            <person name="Birren B."/>
        </authorList>
    </citation>
    <scope>NUCLEOTIDE SEQUENCE [LARGE SCALE GENOMIC DNA]</scope>
    <source>
        <strain evidence="3 4">North Korean</strain>
    </source>
</reference>
<dbReference type="OrthoDB" id="387039at2759"/>
<evidence type="ECO:0000256" key="1">
    <source>
        <dbReference type="SAM" id="Phobius"/>
    </source>
</evidence>
<keyword evidence="1" id="KW-0812">Transmembrane</keyword>
<keyword evidence="1" id="KW-0472">Membrane</keyword>
<keyword evidence="2" id="KW-0732">Signal</keyword>
<name>A0A0J9TZT4_PLAVI</name>
<feature type="chain" id="PRO_5005323801" evidence="2">
    <location>
        <begin position="25"/>
        <end position="172"/>
    </location>
</feature>
<feature type="transmembrane region" description="Helical" evidence="1">
    <location>
        <begin position="54"/>
        <end position="77"/>
    </location>
</feature>
<dbReference type="AlphaFoldDB" id="A0A0J9TZT4"/>
<dbReference type="Pfam" id="PF09716">
    <property type="entry name" value="ETRAMP"/>
    <property type="match status" value="1"/>
</dbReference>
<feature type="signal peptide" evidence="2">
    <location>
        <begin position="1"/>
        <end position="24"/>
    </location>
</feature>
<evidence type="ECO:0000256" key="2">
    <source>
        <dbReference type="SAM" id="SignalP"/>
    </source>
</evidence>
<protein>
    <submittedName>
        <fullName evidence="3">Early transcribed membrane protein (Etramp)</fullName>
    </submittedName>
</protein>
<dbReference type="InterPro" id="IPR006389">
    <property type="entry name" value="Early_transc_mb_plasmodium"/>
</dbReference>
<organism evidence="3 4">
    <name type="scientific">Plasmodium vivax North Korean</name>
    <dbReference type="NCBI Taxonomy" id="1035514"/>
    <lineage>
        <taxon>Eukaryota</taxon>
        <taxon>Sar</taxon>
        <taxon>Alveolata</taxon>
        <taxon>Apicomplexa</taxon>
        <taxon>Aconoidasida</taxon>
        <taxon>Haemosporida</taxon>
        <taxon>Plasmodiidae</taxon>
        <taxon>Plasmodium</taxon>
        <taxon>Plasmodium (Plasmodium)</taxon>
    </lineage>
</organism>
<accession>A0A0J9TZT4</accession>
<proteinExistence type="predicted"/>
<sequence length="172" mass="18900">MKIFCIFILINFLFIINLLAPCMCSENVVKKKVLDMFNTVNDRLNSYDKKKKNAIMAGAATTAIALISTLIGGVYLLKPKRKNELEDPATVAFVVNLLLDTADGGVVQSEKGYIMGKDITKSFPSEKALREYIAKNVKDSGSDKASSEKKDLLNSILHINVNIKQPAGDTQT</sequence>
<gene>
    <name evidence="3" type="ORF">PVNG_04930</name>
</gene>
<evidence type="ECO:0000313" key="3">
    <source>
        <dbReference type="EMBL" id="KNA01290.1"/>
    </source>
</evidence>
<evidence type="ECO:0000313" key="4">
    <source>
        <dbReference type="Proteomes" id="UP000053239"/>
    </source>
</evidence>
<dbReference type="EMBL" id="KQ235272">
    <property type="protein sequence ID" value="KNA01290.1"/>
    <property type="molecule type" value="Genomic_DNA"/>
</dbReference>
<dbReference type="Proteomes" id="UP000053239">
    <property type="component" value="Unassembled WGS sequence"/>
</dbReference>
<dbReference type="NCBIfam" id="TIGR01495">
    <property type="entry name" value="ETRAMP"/>
    <property type="match status" value="1"/>
</dbReference>
<keyword evidence="1" id="KW-1133">Transmembrane helix</keyword>